<keyword evidence="2" id="KW-1185">Reference proteome</keyword>
<name>A0A0A7LDT0_9ARCH</name>
<proteinExistence type="predicted"/>
<sequence>MPIESFYEMMVIDTKEAAENFVAAWRAAEKRGPYVPEFDMLKVLEEGEKDIPELKKRLEKRRAEMELRGESAPE</sequence>
<dbReference type="RefSeq" id="WP_048113159.1">
    <property type="nucleotide sequence ID" value="NZ_CP010070.1"/>
</dbReference>
<reference evidence="1 2" key="1">
    <citation type="journal article" date="2014" name="Appl. Environ. Microbiol.">
        <title>Comparative Genome Analysis of 'Candidatus Methanoplasma termitum' Indicates a New Mode of Energy Metabolism in the Seventh Order of Methanogens.</title>
        <authorList>
            <person name="Lang K."/>
            <person name="Schuldes J."/>
            <person name="Klingl A."/>
            <person name="Poehlein A."/>
            <person name="Daniel R."/>
            <person name="Brune A."/>
        </authorList>
    </citation>
    <scope>NUCLEOTIDE SEQUENCE [LARGE SCALE GENOMIC DNA]</scope>
    <source>
        <strain evidence="2">Mpt1</strain>
    </source>
</reference>
<accession>A0A0A7LDT0</accession>
<protein>
    <submittedName>
        <fullName evidence="1">Uncharacterized protein</fullName>
    </submittedName>
</protein>
<dbReference type="KEGG" id="mear:Mpt1_c12510"/>
<dbReference type="GeneID" id="24818912"/>
<dbReference type="Proteomes" id="UP000030787">
    <property type="component" value="Chromosome"/>
</dbReference>
<evidence type="ECO:0000313" key="2">
    <source>
        <dbReference type="Proteomes" id="UP000030787"/>
    </source>
</evidence>
<evidence type="ECO:0000313" key="1">
    <source>
        <dbReference type="EMBL" id="AIZ57113.1"/>
    </source>
</evidence>
<dbReference type="HOGENOM" id="CLU_2678674_0_0_2"/>
<organism evidence="1 2">
    <name type="scientific">Candidatus Methanoplasma termitum</name>
    <dbReference type="NCBI Taxonomy" id="1577791"/>
    <lineage>
        <taxon>Archaea</taxon>
        <taxon>Methanobacteriati</taxon>
        <taxon>Thermoplasmatota</taxon>
        <taxon>Thermoplasmata</taxon>
        <taxon>Methanomassiliicoccales</taxon>
        <taxon>Methanomassiliicoccaceae</taxon>
        <taxon>Candidatus Methanoplasma</taxon>
    </lineage>
</organism>
<gene>
    <name evidence="1" type="ORF">Mpt1_c12510</name>
</gene>
<dbReference type="EMBL" id="CP010070">
    <property type="protein sequence ID" value="AIZ57113.1"/>
    <property type="molecule type" value="Genomic_DNA"/>
</dbReference>
<dbReference type="AlphaFoldDB" id="A0A0A7LDT0"/>